<dbReference type="EMBL" id="WNYA01000001">
    <property type="protein sequence ID" value="KAG8596464.1"/>
    <property type="molecule type" value="Genomic_DNA"/>
</dbReference>
<keyword evidence="2" id="KW-1185">Reference proteome</keyword>
<comment type="caution">
    <text evidence="1">The sequence shown here is derived from an EMBL/GenBank/DDBJ whole genome shotgun (WGS) entry which is preliminary data.</text>
</comment>
<evidence type="ECO:0000313" key="2">
    <source>
        <dbReference type="Proteomes" id="UP000824782"/>
    </source>
</evidence>
<gene>
    <name evidence="1" type="ORF">GDO81_001920</name>
</gene>
<protein>
    <submittedName>
        <fullName evidence="1">Uncharacterized protein</fullName>
    </submittedName>
</protein>
<sequence length="64" mass="7265">MRRLFLSEPKAMDLEILGCRRLNLPFSLRSGYRWVGCLSTLLNFAGQDNMNSHCVAFRLVSTAS</sequence>
<organism evidence="1 2">
    <name type="scientific">Engystomops pustulosus</name>
    <name type="common">Tungara frog</name>
    <name type="synonym">Physalaemus pustulosus</name>
    <dbReference type="NCBI Taxonomy" id="76066"/>
    <lineage>
        <taxon>Eukaryota</taxon>
        <taxon>Metazoa</taxon>
        <taxon>Chordata</taxon>
        <taxon>Craniata</taxon>
        <taxon>Vertebrata</taxon>
        <taxon>Euteleostomi</taxon>
        <taxon>Amphibia</taxon>
        <taxon>Batrachia</taxon>
        <taxon>Anura</taxon>
        <taxon>Neobatrachia</taxon>
        <taxon>Hyloidea</taxon>
        <taxon>Leptodactylidae</taxon>
        <taxon>Leiuperinae</taxon>
        <taxon>Engystomops</taxon>
    </lineage>
</organism>
<dbReference type="AlphaFoldDB" id="A0AAV7DGH9"/>
<name>A0AAV7DGH9_ENGPU</name>
<reference evidence="1" key="1">
    <citation type="thesis" date="2020" institute="ProQuest LLC" country="789 East Eisenhower Parkway, Ann Arbor, MI, USA">
        <title>Comparative Genomics and Chromosome Evolution.</title>
        <authorList>
            <person name="Mudd A.B."/>
        </authorList>
    </citation>
    <scope>NUCLEOTIDE SEQUENCE</scope>
    <source>
        <strain evidence="1">237g6f4</strain>
        <tissue evidence="1">Blood</tissue>
    </source>
</reference>
<accession>A0AAV7DGH9</accession>
<evidence type="ECO:0000313" key="1">
    <source>
        <dbReference type="EMBL" id="KAG8596464.1"/>
    </source>
</evidence>
<proteinExistence type="predicted"/>
<dbReference type="Proteomes" id="UP000824782">
    <property type="component" value="Unassembled WGS sequence"/>
</dbReference>